<accession>A0A5C6NZ18</accession>
<comment type="caution">
    <text evidence="2">The sequence shown here is derived from an EMBL/GenBank/DDBJ whole genome shotgun (WGS) entry which is preliminary data.</text>
</comment>
<organism evidence="2 3">
    <name type="scientific">Takifugu flavidus</name>
    <name type="common">sansaifugu</name>
    <dbReference type="NCBI Taxonomy" id="433684"/>
    <lineage>
        <taxon>Eukaryota</taxon>
        <taxon>Metazoa</taxon>
        <taxon>Chordata</taxon>
        <taxon>Craniata</taxon>
        <taxon>Vertebrata</taxon>
        <taxon>Euteleostomi</taxon>
        <taxon>Actinopterygii</taxon>
        <taxon>Neopterygii</taxon>
        <taxon>Teleostei</taxon>
        <taxon>Neoteleostei</taxon>
        <taxon>Acanthomorphata</taxon>
        <taxon>Eupercaria</taxon>
        <taxon>Tetraodontiformes</taxon>
        <taxon>Tetradontoidea</taxon>
        <taxon>Tetraodontidae</taxon>
        <taxon>Takifugu</taxon>
    </lineage>
</organism>
<dbReference type="GO" id="GO:0016740">
    <property type="term" value="F:transferase activity"/>
    <property type="evidence" value="ECO:0007669"/>
    <property type="project" value="UniProtKB-KW"/>
</dbReference>
<keyword evidence="2" id="KW-0808">Transferase</keyword>
<dbReference type="Proteomes" id="UP000324091">
    <property type="component" value="Chromosome 15"/>
</dbReference>
<gene>
    <name evidence="2" type="ORF">D4764_15G0001680</name>
</gene>
<feature type="chain" id="PRO_5022773237" evidence="1">
    <location>
        <begin position="17"/>
        <end position="106"/>
    </location>
</feature>
<keyword evidence="1" id="KW-0732">Signal</keyword>
<evidence type="ECO:0000313" key="3">
    <source>
        <dbReference type="Proteomes" id="UP000324091"/>
    </source>
</evidence>
<evidence type="ECO:0000256" key="1">
    <source>
        <dbReference type="SAM" id="SignalP"/>
    </source>
</evidence>
<keyword evidence="3" id="KW-1185">Reference proteome</keyword>
<feature type="signal peptide" evidence="1">
    <location>
        <begin position="1"/>
        <end position="16"/>
    </location>
</feature>
<dbReference type="AlphaFoldDB" id="A0A5C6NZ18"/>
<evidence type="ECO:0000313" key="2">
    <source>
        <dbReference type="EMBL" id="TWW72774.1"/>
    </source>
</evidence>
<sequence>MPPKFQLLALLAFAVAMFFLENQIQKLEESRGKLGEWKMLRLGRLQTLLEAGRGTSSPQSEILSPDTNHVSFSALEAAVCFQANRQYTKHLLDSPAAVEQRVQLRF</sequence>
<dbReference type="EMBL" id="RHFK02000007">
    <property type="protein sequence ID" value="TWW72774.1"/>
    <property type="molecule type" value="Genomic_DNA"/>
</dbReference>
<name>A0A5C6NZ18_9TELE</name>
<protein>
    <submittedName>
        <fullName evidence="2">Heparan sulfate 2-O-sulfotransferase 1</fullName>
    </submittedName>
</protein>
<reference evidence="2 3" key="1">
    <citation type="submission" date="2019-04" db="EMBL/GenBank/DDBJ databases">
        <title>Chromosome genome assembly for Takifugu flavidus.</title>
        <authorList>
            <person name="Xiao S."/>
        </authorList>
    </citation>
    <scope>NUCLEOTIDE SEQUENCE [LARGE SCALE GENOMIC DNA]</scope>
    <source>
        <strain evidence="2">HTHZ2018</strain>
        <tissue evidence="2">Muscle</tissue>
    </source>
</reference>
<proteinExistence type="predicted"/>